<feature type="transmembrane region" description="Helical" evidence="7">
    <location>
        <begin position="28"/>
        <end position="49"/>
    </location>
</feature>
<organism evidence="10 11">
    <name type="scientific">Schaalia cardiffensis F0333</name>
    <dbReference type="NCBI Taxonomy" id="888050"/>
    <lineage>
        <taxon>Bacteria</taxon>
        <taxon>Bacillati</taxon>
        <taxon>Actinomycetota</taxon>
        <taxon>Actinomycetes</taxon>
        <taxon>Actinomycetales</taxon>
        <taxon>Actinomycetaceae</taxon>
        <taxon>Schaalia</taxon>
    </lineage>
</organism>
<dbReference type="PANTHER" id="PTHR24221:SF654">
    <property type="entry name" value="ATP-BINDING CASSETTE SUB-FAMILY B MEMBER 6"/>
    <property type="match status" value="1"/>
</dbReference>
<dbReference type="InterPro" id="IPR036640">
    <property type="entry name" value="ABC1_TM_sf"/>
</dbReference>
<protein>
    <submittedName>
        <fullName evidence="10">ABC superfamily ATP binding cassette transporter ABC protein</fullName>
        <ecNumber evidence="10">3.6.3.-</ecNumber>
    </submittedName>
</protein>
<dbReference type="EC" id="3.6.3.-" evidence="10"/>
<dbReference type="PROSITE" id="PS50929">
    <property type="entry name" value="ABC_TM1F"/>
    <property type="match status" value="1"/>
</dbReference>
<keyword evidence="4" id="KW-0067">ATP-binding</keyword>
<keyword evidence="2 7" id="KW-0812">Transmembrane</keyword>
<comment type="subcellular location">
    <subcellularLocation>
        <location evidence="1">Cell membrane</location>
        <topology evidence="1">Multi-pass membrane protein</topology>
    </subcellularLocation>
</comment>
<evidence type="ECO:0000256" key="6">
    <source>
        <dbReference type="ARBA" id="ARBA00023136"/>
    </source>
</evidence>
<dbReference type="InterPro" id="IPR039421">
    <property type="entry name" value="Type_1_exporter"/>
</dbReference>
<dbReference type="InterPro" id="IPR003593">
    <property type="entry name" value="AAA+_ATPase"/>
</dbReference>
<dbReference type="PANTHER" id="PTHR24221">
    <property type="entry name" value="ATP-BINDING CASSETTE SUB-FAMILY B"/>
    <property type="match status" value="1"/>
</dbReference>
<evidence type="ECO:0000259" key="8">
    <source>
        <dbReference type="PROSITE" id="PS50893"/>
    </source>
</evidence>
<keyword evidence="3" id="KW-0547">Nucleotide-binding</keyword>
<dbReference type="EMBL" id="AQHZ01000010">
    <property type="protein sequence ID" value="ENO18642.1"/>
    <property type="molecule type" value="Genomic_DNA"/>
</dbReference>
<dbReference type="SUPFAM" id="SSF52540">
    <property type="entry name" value="P-loop containing nucleoside triphosphate hydrolases"/>
    <property type="match status" value="1"/>
</dbReference>
<keyword evidence="5 7" id="KW-1133">Transmembrane helix</keyword>
<comment type="caution">
    <text evidence="10">The sequence shown here is derived from an EMBL/GenBank/DDBJ whole genome shotgun (WGS) entry which is preliminary data.</text>
</comment>
<dbReference type="STRING" id="888050.HMPREF9004_0691"/>
<dbReference type="SMART" id="SM00382">
    <property type="entry name" value="AAA"/>
    <property type="match status" value="1"/>
</dbReference>
<evidence type="ECO:0000259" key="9">
    <source>
        <dbReference type="PROSITE" id="PS50929"/>
    </source>
</evidence>
<dbReference type="Pfam" id="PF00005">
    <property type="entry name" value="ABC_tran"/>
    <property type="match status" value="1"/>
</dbReference>
<reference evidence="10 11" key="1">
    <citation type="submission" date="2013-03" db="EMBL/GenBank/DDBJ databases">
        <title>Reference genome for the Human Microbiome Project.</title>
        <authorList>
            <person name="Aqrawi P."/>
            <person name="Ayvaz T."/>
            <person name="Bess C."/>
            <person name="Blankenburg K."/>
            <person name="Coyle M."/>
            <person name="Deng J."/>
            <person name="Forbes L."/>
            <person name="Fowler G."/>
            <person name="Francisco L."/>
            <person name="Fu Q."/>
            <person name="Gibbs R."/>
            <person name="Gross S."/>
            <person name="Gubbala S."/>
            <person name="Hale W."/>
            <person name="Hemphill L."/>
            <person name="Highlander S."/>
            <person name="Hirani K."/>
            <person name="Jackson L."/>
            <person name="Jakkamsetti A."/>
            <person name="Javaid M."/>
            <person name="Jayaseelan J.C."/>
            <person name="Jiang H."/>
            <person name="Joshi V."/>
            <person name="Korchina V."/>
            <person name="Kovar C."/>
            <person name="Lara F."/>
            <person name="Lee S."/>
            <person name="Liu Y."/>
            <person name="Mata R."/>
            <person name="Mathew T."/>
            <person name="Munidasa M."/>
            <person name="Muzny D."/>
            <person name="Nazareth L."/>
            <person name="Ngo R."/>
            <person name="Nguyen L."/>
            <person name="Nguyen N."/>
            <person name="Okwuonu G."/>
            <person name="Ongeri F."/>
            <person name="Palculict T."/>
            <person name="Patil S."/>
            <person name="Petrosino J."/>
            <person name="Pham C."/>
            <person name="Pham P."/>
            <person name="Pu L.-L."/>
            <person name="Qin X."/>
            <person name="Qu J."/>
            <person name="Reid J."/>
            <person name="Ross M."/>
            <person name="Ruth R."/>
            <person name="Saada N."/>
            <person name="San Lucas F."/>
            <person name="Santibanez J."/>
            <person name="Shang Y."/>
            <person name="Simmons D."/>
            <person name="Song X.-Z."/>
            <person name="Tang L.-Y."/>
            <person name="Thornton R."/>
            <person name="Warren J."/>
            <person name="Weissenberger G."/>
            <person name="Wilczek-Boney K."/>
            <person name="Worley K."/>
            <person name="Youmans B."/>
            <person name="Zhang J."/>
            <person name="Zhang L."/>
            <person name="Zhao Z."/>
            <person name="Zhou C."/>
            <person name="Zhu D."/>
            <person name="Zhu Y."/>
        </authorList>
    </citation>
    <scope>NUCLEOTIDE SEQUENCE [LARGE SCALE GENOMIC DNA]</scope>
    <source>
        <strain evidence="10 11">F0333</strain>
    </source>
</reference>
<evidence type="ECO:0000256" key="2">
    <source>
        <dbReference type="ARBA" id="ARBA00022692"/>
    </source>
</evidence>
<dbReference type="Pfam" id="PF00664">
    <property type="entry name" value="ABC_membrane"/>
    <property type="match status" value="1"/>
</dbReference>
<feature type="domain" description="ABC transporter" evidence="8">
    <location>
        <begin position="342"/>
        <end position="585"/>
    </location>
</feature>
<dbReference type="PROSITE" id="PS00211">
    <property type="entry name" value="ABC_TRANSPORTER_1"/>
    <property type="match status" value="1"/>
</dbReference>
<dbReference type="Gene3D" id="3.40.50.300">
    <property type="entry name" value="P-loop containing nucleotide triphosphate hydrolases"/>
    <property type="match status" value="1"/>
</dbReference>
<evidence type="ECO:0000313" key="10">
    <source>
        <dbReference type="EMBL" id="ENO18642.1"/>
    </source>
</evidence>
<gene>
    <name evidence="10" type="ORF">HMPREF9004_0691</name>
</gene>
<dbReference type="HOGENOM" id="CLU_000604_84_9_11"/>
<dbReference type="eggNOG" id="COG4988">
    <property type="taxonomic scope" value="Bacteria"/>
</dbReference>
<keyword evidence="10" id="KW-0378">Hydrolase</keyword>
<accession>N6X5G1</accession>
<dbReference type="InterPro" id="IPR027417">
    <property type="entry name" value="P-loop_NTPase"/>
</dbReference>
<dbReference type="GO" id="GO:0005886">
    <property type="term" value="C:plasma membrane"/>
    <property type="evidence" value="ECO:0007669"/>
    <property type="project" value="UniProtKB-SubCell"/>
</dbReference>
<evidence type="ECO:0000256" key="3">
    <source>
        <dbReference type="ARBA" id="ARBA00022741"/>
    </source>
</evidence>
<name>N6X5G1_9ACTO</name>
<dbReference type="PROSITE" id="PS50893">
    <property type="entry name" value="ABC_TRANSPORTER_2"/>
    <property type="match status" value="1"/>
</dbReference>
<feature type="domain" description="ABC transmembrane type-1" evidence="9">
    <location>
        <begin position="28"/>
        <end position="304"/>
    </location>
</feature>
<feature type="transmembrane region" description="Helical" evidence="7">
    <location>
        <begin position="155"/>
        <end position="178"/>
    </location>
</feature>
<dbReference type="GO" id="GO:0140359">
    <property type="term" value="F:ABC-type transporter activity"/>
    <property type="evidence" value="ECO:0007669"/>
    <property type="project" value="InterPro"/>
</dbReference>
<dbReference type="Gene3D" id="1.20.1560.10">
    <property type="entry name" value="ABC transporter type 1, transmembrane domain"/>
    <property type="match status" value="1"/>
</dbReference>
<dbReference type="InterPro" id="IPR003439">
    <property type="entry name" value="ABC_transporter-like_ATP-bd"/>
</dbReference>
<sequence>MSIRTVGERQRAVFEAAGVSPAVLIPPILAGLAASTALVGSALVNSMIFTELLGKRNPSALTRWIAVLALLLILIPLLGLLRAYIANRLGLLLKVNLRRRILADIDERGPMRLSSSRAGALESLMVDGVEAIEPYFGSYLPQIAVTALTAGPLCIWIGTVSPAIGTVLFLCAIATFLVPRLWDRALAEEGQAHWGAYEDLNSDFVDAMMGMTTLKSFGASQAYGHKLAERSKELLRTTLSQLRISLGETGASAAVMVLGPAIALLIAAFELHHGLYGVDRLFFITLLSIEVFRPLRDLANAFHAGYFGLSAATQIHEVFHGNAPARITSERRALPAGNTADIEAHAVSYTYEGADAPALSNASLRIPQGRFLAIIGGSGSGKSTLIGMILGLDSPTAGRVTIGGEPATSVDIPSTISLVPQSPVIFPGTVEKILAAAAPSTTREEMLEALTLARAYGLHDNRDSCVHHGSGAQGEDLDLFIEEGGANLSGGQRQRLAIARALVRRPRVLILDESTSALDSNTEAQILSGLRKTYPEMTLVLVTHRMEVAASADEIVRLCGGEIHSSGAPAEVIGVSSQPVPSQGIEKR</sequence>
<feature type="transmembrane region" description="Helical" evidence="7">
    <location>
        <begin position="61"/>
        <end position="85"/>
    </location>
</feature>
<dbReference type="GO" id="GO:0016887">
    <property type="term" value="F:ATP hydrolysis activity"/>
    <property type="evidence" value="ECO:0007669"/>
    <property type="project" value="InterPro"/>
</dbReference>
<dbReference type="RefSeq" id="WP_005962420.1">
    <property type="nucleotide sequence ID" value="NZ_CP040505.1"/>
</dbReference>
<keyword evidence="6 7" id="KW-0472">Membrane</keyword>
<evidence type="ECO:0000256" key="1">
    <source>
        <dbReference type="ARBA" id="ARBA00004651"/>
    </source>
</evidence>
<dbReference type="GO" id="GO:0005524">
    <property type="term" value="F:ATP binding"/>
    <property type="evidence" value="ECO:0007669"/>
    <property type="project" value="UniProtKB-KW"/>
</dbReference>
<dbReference type="SUPFAM" id="SSF90123">
    <property type="entry name" value="ABC transporter transmembrane region"/>
    <property type="match status" value="1"/>
</dbReference>
<dbReference type="PATRIC" id="fig|888050.3.peg.661"/>
<feature type="transmembrane region" description="Helical" evidence="7">
    <location>
        <begin position="250"/>
        <end position="269"/>
    </location>
</feature>
<dbReference type="CDD" id="cd03228">
    <property type="entry name" value="ABCC_MRP_Like"/>
    <property type="match status" value="1"/>
</dbReference>
<evidence type="ECO:0000256" key="7">
    <source>
        <dbReference type="SAM" id="Phobius"/>
    </source>
</evidence>
<dbReference type="Proteomes" id="UP000013015">
    <property type="component" value="Unassembled WGS sequence"/>
</dbReference>
<keyword evidence="11" id="KW-1185">Reference proteome</keyword>
<dbReference type="OrthoDB" id="9806127at2"/>
<dbReference type="AlphaFoldDB" id="N6X5G1"/>
<evidence type="ECO:0000256" key="4">
    <source>
        <dbReference type="ARBA" id="ARBA00022840"/>
    </source>
</evidence>
<dbReference type="InterPro" id="IPR017871">
    <property type="entry name" value="ABC_transporter-like_CS"/>
</dbReference>
<proteinExistence type="predicted"/>
<evidence type="ECO:0000313" key="11">
    <source>
        <dbReference type="Proteomes" id="UP000013015"/>
    </source>
</evidence>
<evidence type="ECO:0000256" key="5">
    <source>
        <dbReference type="ARBA" id="ARBA00022989"/>
    </source>
</evidence>
<dbReference type="InterPro" id="IPR011527">
    <property type="entry name" value="ABC1_TM_dom"/>
</dbReference>